<proteinExistence type="inferred from homology"/>
<dbReference type="InterPro" id="IPR036339">
    <property type="entry name" value="PUB-like_dom_sf"/>
</dbReference>
<protein>
    <recommendedName>
        <fullName evidence="3">Spermatogenesis-associated protein 2 PUB-like domain-containing protein</fullName>
    </recommendedName>
</protein>
<dbReference type="GeneID" id="115360296"/>
<dbReference type="PANTHER" id="PTHR15326:SF7">
    <property type="entry name" value="SPERMATOGENESIS-ASSOCIATED PROTEIN 2-LIKE PROTEIN"/>
    <property type="match status" value="1"/>
</dbReference>
<feature type="compositionally biased region" description="Polar residues" evidence="2">
    <location>
        <begin position="438"/>
        <end position="447"/>
    </location>
</feature>
<dbReference type="OrthoDB" id="9837000at2759"/>
<evidence type="ECO:0000313" key="4">
    <source>
        <dbReference type="Ensembl" id="ENSMMDP00005008309.1"/>
    </source>
</evidence>
<gene>
    <name evidence="4" type="primary">spata2l</name>
</gene>
<dbReference type="RefSeq" id="XP_029908982.1">
    <property type="nucleotide sequence ID" value="XM_030053122.1"/>
</dbReference>
<dbReference type="RefSeq" id="XP_029908983.1">
    <property type="nucleotide sequence ID" value="XM_030053123.1"/>
</dbReference>
<dbReference type="Ensembl" id="ENSMMDT00005008549.1">
    <property type="protein sequence ID" value="ENSMMDP00005008309.1"/>
    <property type="gene ID" value="ENSMMDG00005004611.1"/>
</dbReference>
<dbReference type="InParanoid" id="A0A667X712"/>
<sequence>MSVLGQRARELVNGYDASLEQRIVGGGSSLVCKDEELCKQVERLLKDGDAQETHCLGLDPLQVMEESLMATAAIGGRAKARGGLQGLAKAFEVLEQAALNLYLGPWREEYKVVKMYSGMFTHYIKPVLPMPQILKVFGLLGYQPCSGRHEQLRRQSPGASSASPGNLLHLSCAFFLARCECRLLLSALGKHAGEAEWELSLVRERQRGCSLQVALESTWTALDCTSALKESPLELSGMNGELDLDLYTEGNSEKEVAIKDTDSPQSLSWVTLNSTLPPAMETQSNGVTSPFSLSTSPTKDPVCVSTLNYQLTKTSPMGSGTTGHLSAATTQAGQPYEESKLAFDRADSQSRGLTAQAMGILKSRASPPSEARCVCSCVQSDRLYGQHCITCNTFHNMTCALLKSCQSKGHSLSLSDTTGEDMKESGSLHRGSLREGGVSSSRELSQSPQPIPFHDCCDPAHPNPDFTCVSCWVFHSGACRGLEHCQTLHEVQKLGVCSCGKRCVRNPLVLCRYCGAEYCNDCWYRRPVECACGQTFDQSSSV</sequence>
<dbReference type="PANTHER" id="PTHR15326">
    <property type="entry name" value="SPERMATOGENESIS-ASSOCIATED PROTEIN 2/TAMOZHENNIC"/>
    <property type="match status" value="1"/>
</dbReference>
<dbReference type="CTD" id="124044"/>
<feature type="domain" description="Spermatogenesis-associated protein 2 PUB-like" evidence="3">
    <location>
        <begin position="82"/>
        <end position="207"/>
    </location>
</feature>
<dbReference type="Proteomes" id="UP000472263">
    <property type="component" value="Chromosome 6"/>
</dbReference>
<feature type="region of interest" description="Disordered" evidence="2">
    <location>
        <begin position="412"/>
        <end position="447"/>
    </location>
</feature>
<evidence type="ECO:0000256" key="1">
    <source>
        <dbReference type="ARBA" id="ARBA00038142"/>
    </source>
</evidence>
<evidence type="ECO:0000313" key="5">
    <source>
        <dbReference type="Proteomes" id="UP000472263"/>
    </source>
</evidence>
<reference evidence="4" key="2">
    <citation type="submission" date="2025-08" db="UniProtKB">
        <authorList>
            <consortium name="Ensembl"/>
        </authorList>
    </citation>
    <scope>IDENTIFICATION</scope>
</reference>
<dbReference type="InterPro" id="IPR048839">
    <property type="entry name" value="SPATA2_PUB-like"/>
</dbReference>
<name>A0A667X712_9TELE</name>
<dbReference type="GeneTree" id="ENSGT00530000063956"/>
<organism evidence="4 5">
    <name type="scientific">Myripristis murdjan</name>
    <name type="common">pinecone soldierfish</name>
    <dbReference type="NCBI Taxonomy" id="586833"/>
    <lineage>
        <taxon>Eukaryota</taxon>
        <taxon>Metazoa</taxon>
        <taxon>Chordata</taxon>
        <taxon>Craniata</taxon>
        <taxon>Vertebrata</taxon>
        <taxon>Euteleostomi</taxon>
        <taxon>Actinopterygii</taxon>
        <taxon>Neopterygii</taxon>
        <taxon>Teleostei</taxon>
        <taxon>Neoteleostei</taxon>
        <taxon>Acanthomorphata</taxon>
        <taxon>Holocentriformes</taxon>
        <taxon>Holocentridae</taxon>
        <taxon>Myripristis</taxon>
    </lineage>
</organism>
<reference evidence="4" key="1">
    <citation type="submission" date="2019-06" db="EMBL/GenBank/DDBJ databases">
        <authorList>
            <consortium name="Wellcome Sanger Institute Data Sharing"/>
        </authorList>
    </citation>
    <scope>NUCLEOTIDE SEQUENCE [LARGE SCALE GENOMIC DNA]</scope>
</reference>
<comment type="similarity">
    <text evidence="1">Belongs to the SPATA2 family.</text>
</comment>
<evidence type="ECO:0000256" key="2">
    <source>
        <dbReference type="SAM" id="MobiDB-lite"/>
    </source>
</evidence>
<dbReference type="AlphaFoldDB" id="A0A667X712"/>
<dbReference type="SUPFAM" id="SSF143503">
    <property type="entry name" value="PUG domain-like"/>
    <property type="match status" value="1"/>
</dbReference>
<keyword evidence="5" id="KW-1185">Reference proteome</keyword>
<evidence type="ECO:0000259" key="3">
    <source>
        <dbReference type="Pfam" id="PF21388"/>
    </source>
</evidence>
<reference evidence="4" key="3">
    <citation type="submission" date="2025-09" db="UniProtKB">
        <authorList>
            <consortium name="Ensembl"/>
        </authorList>
    </citation>
    <scope>IDENTIFICATION</scope>
</reference>
<accession>A0A667X712</accession>
<dbReference type="Gene3D" id="1.20.58.2190">
    <property type="match status" value="1"/>
</dbReference>
<dbReference type="Pfam" id="PF21388">
    <property type="entry name" value="SPATA2_PUB-like"/>
    <property type="match status" value="1"/>
</dbReference>
<dbReference type="GO" id="GO:0005737">
    <property type="term" value="C:cytoplasm"/>
    <property type="evidence" value="ECO:0007669"/>
    <property type="project" value="TreeGrafter"/>
</dbReference>